<dbReference type="RefSeq" id="XP_044567959.1">
    <property type="nucleotide sequence ID" value="XM_044700596.1"/>
</dbReference>
<dbReference type="OMA" id="GHRINLY"/>
<dbReference type="VEuPathDB" id="AmoebaDB:NF0130090"/>
<dbReference type="PANTHER" id="PTHR10829">
    <property type="entry name" value="CORTACTIN AND DREBRIN"/>
    <property type="match status" value="1"/>
</dbReference>
<dbReference type="Gene3D" id="3.40.20.10">
    <property type="entry name" value="Severin"/>
    <property type="match status" value="8"/>
</dbReference>
<feature type="domain" description="ADF-H" evidence="2">
    <location>
        <begin position="1096"/>
        <end position="1230"/>
    </location>
</feature>
<dbReference type="GO" id="GO:0030833">
    <property type="term" value="P:regulation of actin filament polymerization"/>
    <property type="evidence" value="ECO:0007669"/>
    <property type="project" value="TreeGrafter"/>
</dbReference>
<dbReference type="SUPFAM" id="SSF55753">
    <property type="entry name" value="Actin depolymerizing proteins"/>
    <property type="match status" value="7"/>
</dbReference>
<feature type="compositionally biased region" description="Polar residues" evidence="1">
    <location>
        <begin position="175"/>
        <end position="188"/>
    </location>
</feature>
<feature type="region of interest" description="Disordered" evidence="1">
    <location>
        <begin position="751"/>
        <end position="771"/>
    </location>
</feature>
<feature type="domain" description="ADF-H" evidence="2">
    <location>
        <begin position="943"/>
        <end position="1074"/>
    </location>
</feature>
<dbReference type="PANTHER" id="PTHR10829:SF25">
    <property type="entry name" value="DREBRIN-LIKE PROTEIN"/>
    <property type="match status" value="1"/>
</dbReference>
<comment type="caution">
    <text evidence="3">The sequence shown here is derived from an EMBL/GenBank/DDBJ whole genome shotgun (WGS) entry which is preliminary data.</text>
</comment>
<dbReference type="Pfam" id="PF00241">
    <property type="entry name" value="Cofilin_ADF"/>
    <property type="match status" value="6"/>
</dbReference>
<accession>A0A6A5C665</accession>
<dbReference type="SMART" id="SM00102">
    <property type="entry name" value="ADF"/>
    <property type="match status" value="3"/>
</dbReference>
<name>A0A6A5C665_NAEFO</name>
<feature type="compositionally biased region" description="Low complexity" evidence="1">
    <location>
        <begin position="189"/>
        <end position="215"/>
    </location>
</feature>
<dbReference type="GO" id="GO:0005884">
    <property type="term" value="C:actin filament"/>
    <property type="evidence" value="ECO:0007669"/>
    <property type="project" value="TreeGrafter"/>
</dbReference>
<dbReference type="OrthoDB" id="20822at2759"/>
<dbReference type="InterPro" id="IPR029006">
    <property type="entry name" value="ADF-H/Gelsolin-like_dom_sf"/>
</dbReference>
<dbReference type="GO" id="GO:0030864">
    <property type="term" value="C:cortical actin cytoskeleton"/>
    <property type="evidence" value="ECO:0007669"/>
    <property type="project" value="TreeGrafter"/>
</dbReference>
<dbReference type="GeneID" id="68117526"/>
<keyword evidence="4" id="KW-1185">Reference proteome</keyword>
<evidence type="ECO:0000313" key="3">
    <source>
        <dbReference type="EMBL" id="KAF0983246.1"/>
    </source>
</evidence>
<protein>
    <recommendedName>
        <fullName evidence="2">ADF-H domain-containing protein</fullName>
    </recommendedName>
</protein>
<feature type="domain" description="ADF-H" evidence="2">
    <location>
        <begin position="1482"/>
        <end position="1637"/>
    </location>
</feature>
<feature type="compositionally biased region" description="Polar residues" evidence="1">
    <location>
        <begin position="513"/>
        <end position="541"/>
    </location>
</feature>
<evidence type="ECO:0000313" key="4">
    <source>
        <dbReference type="Proteomes" id="UP000444721"/>
    </source>
</evidence>
<feature type="compositionally biased region" description="Basic and acidic residues" evidence="1">
    <location>
        <begin position="433"/>
        <end position="447"/>
    </location>
</feature>
<dbReference type="Proteomes" id="UP000444721">
    <property type="component" value="Unassembled WGS sequence"/>
</dbReference>
<dbReference type="GO" id="GO:0051015">
    <property type="term" value="F:actin filament binding"/>
    <property type="evidence" value="ECO:0007669"/>
    <property type="project" value="TreeGrafter"/>
</dbReference>
<dbReference type="PROSITE" id="PS51263">
    <property type="entry name" value="ADF_H"/>
    <property type="match status" value="5"/>
</dbReference>
<dbReference type="InterPro" id="IPR002108">
    <property type="entry name" value="ADF-H"/>
</dbReference>
<feature type="compositionally biased region" description="Polar residues" evidence="1">
    <location>
        <begin position="216"/>
        <end position="237"/>
    </location>
</feature>
<dbReference type="VEuPathDB" id="AmoebaDB:FDP41_010311"/>
<evidence type="ECO:0000259" key="2">
    <source>
        <dbReference type="PROSITE" id="PS51263"/>
    </source>
</evidence>
<dbReference type="VEuPathDB" id="AmoebaDB:NfTy_011220"/>
<organism evidence="3 4">
    <name type="scientific">Naegleria fowleri</name>
    <name type="common">Brain eating amoeba</name>
    <dbReference type="NCBI Taxonomy" id="5763"/>
    <lineage>
        <taxon>Eukaryota</taxon>
        <taxon>Discoba</taxon>
        <taxon>Heterolobosea</taxon>
        <taxon>Tetramitia</taxon>
        <taxon>Eutetramitia</taxon>
        <taxon>Vahlkampfiidae</taxon>
        <taxon>Naegleria</taxon>
    </lineage>
</organism>
<feature type="domain" description="ADF-H" evidence="2">
    <location>
        <begin position="586"/>
        <end position="735"/>
    </location>
</feature>
<gene>
    <name evidence="3" type="ORF">FDP41_010311</name>
</gene>
<dbReference type="GO" id="GO:0030427">
    <property type="term" value="C:site of polarized growth"/>
    <property type="evidence" value="ECO:0007669"/>
    <property type="project" value="TreeGrafter"/>
</dbReference>
<feature type="compositionally biased region" description="Low complexity" evidence="1">
    <location>
        <begin position="459"/>
        <end position="479"/>
    </location>
</feature>
<dbReference type="EMBL" id="VFQX01000006">
    <property type="protein sequence ID" value="KAF0983246.1"/>
    <property type="molecule type" value="Genomic_DNA"/>
</dbReference>
<sequence length="1640" mass="184625">MDQIDFVPSKEAISTQIKNFQSDSTLQWLFFAYQELDASNNNNNKSKGVSNKIEIARIGQEPLDKTQLEQLRDSSNNSSSQESITGYLTPFSFNYFIVRIDANRYIFINWIGTKTKTLMKTRAMTHRMEIKSLAEKLLSMNFVFDHNGVDEFDKLLRIVEESQKFEFENMKDKTTTSGATIHSSTSPRSSMNHSIHTNNNSSDNHNNNSSTSSQSGAAQKSSTLMSRYNPSSSSNEETLSHNRRHQRTSSKPPKLGLAAIMRQVLKIDENSIQPLLKSRSFAWLLLGYNSDGLCQIEGQGQEQNVFPPALFDALKEDDMQYIILKWVLTNTGYGGDVEKTYFLSFVGSAVNSVRRGKVNQHKQEVYDFINKHFQLGGEVTITNEDELTVDYIQNLMLGNRSAVPVAVTDWGTPKYVPPPSEAIHTEIPLMKSPRSDPLRSPRKESLKSPRKSSLKSKETSASPSTTSSTSESSGSSSAPLPRKGSEILSKIKLGYKEGKLRGIKTRTPEDEQSPTALTTTNASQTNHGDSIASPKTDSPNSARKRKSILRGGVHNFSMENMDKLTRNLLKKKDTKRVTALVYGQNSIRIEDEEKAIDRLYDLKDPLQLETMWVLFSYPNEKSLNILTVLDSGSKPLPNDDATMEKHLQDDAVKYFVHKYYVERNSRIEAKFRIVIWRGKGVRSYFKAICTNHAMKLSSSISAVIPNVDPEPLVFTDISSVKEAKIALESAGTSLEPQVAVKKLQEKFAQAAEREREKASANSPSNRNAARRVSMKKAGYDSGIGGGLKVLNEDALIESMKELQSDSNDISWVMISYKDSKTLQLEDKGTGTAESFKSKLTDDKVFYILYKQFLEELGGAPKAILIAWVGQDVKPMAKASTTPHRIALFKYCVRHVSLSSEYQPISIDELDNDSIFGKVSGGGSKGSTSGAGVISKSFGGKSQSLTLVNEASIMEAIQDLKDDHTPTNWIKLGYNGSNSLQFEEKGTGGLDEFQHHLSDDAVSYVLYKTYVEHSPKIALITWVGTGVTAGTAKARATTHQLELEAITKKVTPVAALYQALEREELKEELIHKKVAGSAIISAPTAVSKGNFGGRDSNLKFDDDHAVLEAFKELRGNSGIRWLLFEYVPGNQYTVSVTQKGKGGVRNFKQYLTNDIVCYVVMRLTFMEYSDIAKAIVVTWVGENAPSFQKALSGGHRINLYEFTRKQISVGGEYQPESSESLSDEDLLSKITGTKNDNAGDALEEKIQQQRTFERERIVQVQPTIEVKDAKQYIGEYKDIEFNGKEEIKQALANLAEKCRNEQHDKALENASVNYIKMKLTGKELRDVVIEESGDNGLTDEWRERHLSPNECLLFVFGLFTSEGGYGMMTKFVFVQWIGHDVKHLLKAKASEIRQSIYNFIHKELYMSGEIQGCTKPEHVTLKLVMEKITGSNVRGSEMKLEKKDKKFQGLGKEKKSKLSVKDQDKLMHLVEDMILQDYLEKKDEKKDEDEENEEWKNHKRISEGKLDWILMSYVKDSIDEIEVTAYGEGDVHNFKSYLKPNSVNFAIIRVFHAQGYAKDISMLTDNRINLAKPYFTLIYWKGENVQVLEKALTSHHFNSFHKLMTQKFMRMKSSLQGSTYQAEHEHELDMDRIKKLMRLYD</sequence>
<reference evidence="3 4" key="1">
    <citation type="journal article" date="2019" name="Sci. Rep.">
        <title>Nanopore sequencing improves the draft genome of the human pathogenic amoeba Naegleria fowleri.</title>
        <authorList>
            <person name="Liechti N."/>
            <person name="Schurch N."/>
            <person name="Bruggmann R."/>
            <person name="Wittwer M."/>
        </authorList>
    </citation>
    <scope>NUCLEOTIDE SEQUENCE [LARGE SCALE GENOMIC DNA]</scope>
    <source>
        <strain evidence="3 4">ATCC 30894</strain>
    </source>
</reference>
<feature type="region of interest" description="Disordered" evidence="1">
    <location>
        <begin position="418"/>
        <end position="544"/>
    </location>
</feature>
<proteinExistence type="predicted"/>
<feature type="domain" description="ADF-H" evidence="2">
    <location>
        <begin position="786"/>
        <end position="919"/>
    </location>
</feature>
<feature type="region of interest" description="Disordered" evidence="1">
    <location>
        <begin position="169"/>
        <end position="255"/>
    </location>
</feature>
<evidence type="ECO:0000256" key="1">
    <source>
        <dbReference type="SAM" id="MobiDB-lite"/>
    </source>
</evidence>